<feature type="signal peptide" evidence="1">
    <location>
        <begin position="1"/>
        <end position="19"/>
    </location>
</feature>
<sequence length="38" mass="4299">MEALLVAVMLLLSSNLVASRELRSFSNISFISFVFVFF</sequence>
<reference evidence="2" key="1">
    <citation type="submission" date="2014-09" db="EMBL/GenBank/DDBJ databases">
        <authorList>
            <person name="Magalhaes I.L.F."/>
            <person name="Oliveira U."/>
            <person name="Santos F.R."/>
            <person name="Vidigal T.H.D.A."/>
            <person name="Brescovit A.D."/>
            <person name="Santos A.J."/>
        </authorList>
    </citation>
    <scope>NUCLEOTIDE SEQUENCE</scope>
    <source>
        <tissue evidence="2">Shoot tissue taken approximately 20 cm above the soil surface</tissue>
    </source>
</reference>
<name>A0A0A9ESB6_ARUDO</name>
<dbReference type="AlphaFoldDB" id="A0A0A9ESB6"/>
<accession>A0A0A9ESB6</accession>
<keyword evidence="1" id="KW-0732">Signal</keyword>
<protein>
    <submittedName>
        <fullName evidence="2">Uncharacterized protein</fullName>
    </submittedName>
</protein>
<evidence type="ECO:0000313" key="2">
    <source>
        <dbReference type="EMBL" id="JAE01909.1"/>
    </source>
</evidence>
<proteinExistence type="predicted"/>
<feature type="chain" id="PRO_5002044179" evidence="1">
    <location>
        <begin position="20"/>
        <end position="38"/>
    </location>
</feature>
<evidence type="ECO:0000256" key="1">
    <source>
        <dbReference type="SAM" id="SignalP"/>
    </source>
</evidence>
<organism evidence="2">
    <name type="scientific">Arundo donax</name>
    <name type="common">Giant reed</name>
    <name type="synonym">Donax arundinaceus</name>
    <dbReference type="NCBI Taxonomy" id="35708"/>
    <lineage>
        <taxon>Eukaryota</taxon>
        <taxon>Viridiplantae</taxon>
        <taxon>Streptophyta</taxon>
        <taxon>Embryophyta</taxon>
        <taxon>Tracheophyta</taxon>
        <taxon>Spermatophyta</taxon>
        <taxon>Magnoliopsida</taxon>
        <taxon>Liliopsida</taxon>
        <taxon>Poales</taxon>
        <taxon>Poaceae</taxon>
        <taxon>PACMAD clade</taxon>
        <taxon>Arundinoideae</taxon>
        <taxon>Arundineae</taxon>
        <taxon>Arundo</taxon>
    </lineage>
</organism>
<dbReference type="EMBL" id="GBRH01195987">
    <property type="protein sequence ID" value="JAE01909.1"/>
    <property type="molecule type" value="Transcribed_RNA"/>
</dbReference>
<reference evidence="2" key="2">
    <citation type="journal article" date="2015" name="Data Brief">
        <title>Shoot transcriptome of the giant reed, Arundo donax.</title>
        <authorList>
            <person name="Barrero R.A."/>
            <person name="Guerrero F.D."/>
            <person name="Moolhuijzen P."/>
            <person name="Goolsby J.A."/>
            <person name="Tidwell J."/>
            <person name="Bellgard S.E."/>
            <person name="Bellgard M.I."/>
        </authorList>
    </citation>
    <scope>NUCLEOTIDE SEQUENCE</scope>
    <source>
        <tissue evidence="2">Shoot tissue taken approximately 20 cm above the soil surface</tissue>
    </source>
</reference>